<reference evidence="7 8" key="1">
    <citation type="submission" date="2024-05" db="EMBL/GenBank/DDBJ databases">
        <title>Haplotype-resolved chromosome-level genome assembly of Huyou (Citrus changshanensis).</title>
        <authorList>
            <person name="Miao C."/>
            <person name="Chen W."/>
            <person name="Wu Y."/>
            <person name="Wang L."/>
            <person name="Zhao S."/>
            <person name="Grierson D."/>
            <person name="Xu C."/>
            <person name="Chen K."/>
        </authorList>
    </citation>
    <scope>NUCLEOTIDE SEQUENCE [LARGE SCALE GENOMIC DNA]</scope>
    <source>
        <strain evidence="7">01-14</strain>
        <tissue evidence="7">Leaf</tissue>
    </source>
</reference>
<feature type="signal peptide" evidence="4">
    <location>
        <begin position="1"/>
        <end position="24"/>
    </location>
</feature>
<feature type="domain" description="Glycoside hydrolase family 5" evidence="5">
    <location>
        <begin position="220"/>
        <end position="484"/>
    </location>
</feature>
<dbReference type="CDD" id="cd00257">
    <property type="entry name" value="beta-trefoil_FSCN-like"/>
    <property type="match status" value="1"/>
</dbReference>
<evidence type="ECO:0000256" key="3">
    <source>
        <dbReference type="ARBA" id="ARBA00023295"/>
    </source>
</evidence>
<dbReference type="InterPro" id="IPR001547">
    <property type="entry name" value="Glyco_hydro_5"/>
</dbReference>
<evidence type="ECO:0000259" key="6">
    <source>
        <dbReference type="Pfam" id="PF25490"/>
    </source>
</evidence>
<dbReference type="GO" id="GO:0051015">
    <property type="term" value="F:actin filament binding"/>
    <property type="evidence" value="ECO:0007669"/>
    <property type="project" value="InterPro"/>
</dbReference>
<evidence type="ECO:0000256" key="2">
    <source>
        <dbReference type="ARBA" id="ARBA00022801"/>
    </source>
</evidence>
<dbReference type="Pfam" id="PF00150">
    <property type="entry name" value="Cellulase"/>
    <property type="match status" value="1"/>
</dbReference>
<dbReference type="InterPro" id="IPR057232">
    <property type="entry name" value="DUF7910"/>
</dbReference>
<dbReference type="FunFam" id="3.20.20.80:FF:000067">
    <property type="entry name" value="Glucan 1,3-beta-glucosidase A"/>
    <property type="match status" value="1"/>
</dbReference>
<dbReference type="GO" id="GO:0000272">
    <property type="term" value="P:polysaccharide catabolic process"/>
    <property type="evidence" value="ECO:0007669"/>
    <property type="project" value="InterPro"/>
</dbReference>
<evidence type="ECO:0000313" key="8">
    <source>
        <dbReference type="Proteomes" id="UP001428341"/>
    </source>
</evidence>
<dbReference type="InterPro" id="IPR018087">
    <property type="entry name" value="Glyco_hydro_5_CS"/>
</dbReference>
<sequence length="685" mass="78020">MNFYFSMPILFSFYLSWILFCSLASPNSVNLPLKAASLGNWLVTEGWMEPNMFYGIKNNDLLDGTQVQLISTKLKKYLTAENGSETILMANHNSSSASSWQTFRLWRINETFYNFRLSNKQFIGLENQGNKLVAVSATEKFPEAFQITRKNGEPHRVRFRASNGFFLQAKSEMQVTADYKGPSTWEENDPSVFNMTIVGTMHGEYQITNGYGPDKAAKFMRDHWKSYITEEDFKFMSQNGLNAVRIPVGWWIAYDPKPPKPFVGGSLQALDNAFRWAQKYGMKVIVDLHALRVSQNGSPHSGSRDGFQEWSDSDIQETVAIIDFLASRYADHPSLVAIELMNEPTAPDLRLDSLKTYYKAGYDTVRKYSSSAYVILSNRLGGEWSELLSFASNLSRVVIDVHFYNLFWDNFNKMSVQQNIDYIYRQRSSDLRNVTTSDGPLSFVGEWSCEWEAEGASKRDYQRFAEAQLDVYGRATFGWAYWAYKCHLNHWSLSSLNEPNDTDKITPIETRFPAYPTVMHVNQIRGILPSRKGLVYEDHRPALRILVEGVRRVREICEEKPQEASLFIIFTQLVKSGFRINFCQISLIRNMLKHVTLGVAMAQVGGMLMLQPEVGGSHDNFFFDGIEKVKQSEVLEAVIAGDTLVTRMTLVKLQKRFGIAKMEGKAYVGDDLVCEGEFLVATGTD</sequence>
<name>A0AAP0N0Q2_9ROSI</name>
<proteinExistence type="inferred from homology"/>
<organism evidence="7 8">
    <name type="scientific">Citrus x changshan-huyou</name>
    <dbReference type="NCBI Taxonomy" id="2935761"/>
    <lineage>
        <taxon>Eukaryota</taxon>
        <taxon>Viridiplantae</taxon>
        <taxon>Streptophyta</taxon>
        <taxon>Embryophyta</taxon>
        <taxon>Tracheophyta</taxon>
        <taxon>Spermatophyta</taxon>
        <taxon>Magnoliopsida</taxon>
        <taxon>eudicotyledons</taxon>
        <taxon>Gunneridae</taxon>
        <taxon>Pentapetalae</taxon>
        <taxon>rosids</taxon>
        <taxon>malvids</taxon>
        <taxon>Sapindales</taxon>
        <taxon>Rutaceae</taxon>
        <taxon>Aurantioideae</taxon>
        <taxon>Citrus</taxon>
    </lineage>
</organism>
<dbReference type="GO" id="GO:0007163">
    <property type="term" value="P:establishment or maintenance of cell polarity"/>
    <property type="evidence" value="ECO:0007669"/>
    <property type="project" value="TreeGrafter"/>
</dbReference>
<dbReference type="Gene3D" id="3.10.129.10">
    <property type="entry name" value="Hotdog Thioesterase"/>
    <property type="match status" value="1"/>
</dbReference>
<keyword evidence="2" id="KW-0378">Hydrolase</keyword>
<keyword evidence="3" id="KW-0326">Glycosidase</keyword>
<keyword evidence="4" id="KW-0732">Signal</keyword>
<evidence type="ECO:0000256" key="1">
    <source>
        <dbReference type="ARBA" id="ARBA00005641"/>
    </source>
</evidence>
<evidence type="ECO:0008006" key="9">
    <source>
        <dbReference type="Google" id="ProtNLM"/>
    </source>
</evidence>
<evidence type="ECO:0000259" key="5">
    <source>
        <dbReference type="Pfam" id="PF00150"/>
    </source>
</evidence>
<dbReference type="SUPFAM" id="SSF54637">
    <property type="entry name" value="Thioesterase/thiol ester dehydrase-isomerase"/>
    <property type="match status" value="1"/>
</dbReference>
<feature type="chain" id="PRO_5042933310" description="Mannan endo-1,4-beta-mannosidase" evidence="4">
    <location>
        <begin position="25"/>
        <end position="685"/>
    </location>
</feature>
<dbReference type="PROSITE" id="PS00659">
    <property type="entry name" value="GLYCOSYL_HYDROL_F5"/>
    <property type="match status" value="1"/>
</dbReference>
<dbReference type="GO" id="GO:0051017">
    <property type="term" value="P:actin filament bundle assembly"/>
    <property type="evidence" value="ECO:0007669"/>
    <property type="project" value="TreeGrafter"/>
</dbReference>
<dbReference type="EMBL" id="JBCGBO010000001">
    <property type="protein sequence ID" value="KAK9230673.1"/>
    <property type="molecule type" value="Genomic_DNA"/>
</dbReference>
<dbReference type="Gene3D" id="2.80.10.50">
    <property type="match status" value="1"/>
</dbReference>
<feature type="domain" description="DUF7910" evidence="6">
    <location>
        <begin position="58"/>
        <end position="198"/>
    </location>
</feature>
<dbReference type="Pfam" id="PF25490">
    <property type="entry name" value="DUF7910"/>
    <property type="match status" value="1"/>
</dbReference>
<dbReference type="GO" id="GO:0015629">
    <property type="term" value="C:actin cytoskeleton"/>
    <property type="evidence" value="ECO:0007669"/>
    <property type="project" value="TreeGrafter"/>
</dbReference>
<accession>A0AAP0N0Q2</accession>
<dbReference type="AlphaFoldDB" id="A0AAP0N0Q2"/>
<dbReference type="Proteomes" id="UP001428341">
    <property type="component" value="Unassembled WGS sequence"/>
</dbReference>
<dbReference type="InterPro" id="IPR008999">
    <property type="entry name" value="Actin-crosslinking"/>
</dbReference>
<dbReference type="SUPFAM" id="SSF50405">
    <property type="entry name" value="Actin-crosslinking proteins"/>
    <property type="match status" value="1"/>
</dbReference>
<dbReference type="SUPFAM" id="SSF51445">
    <property type="entry name" value="(Trans)glycosidases"/>
    <property type="match status" value="1"/>
</dbReference>
<dbReference type="Gene3D" id="3.20.20.80">
    <property type="entry name" value="Glycosidases"/>
    <property type="match status" value="1"/>
</dbReference>
<comment type="caution">
    <text evidence="7">The sequence shown here is derived from an EMBL/GenBank/DDBJ whole genome shotgun (WGS) entry which is preliminary data.</text>
</comment>
<comment type="similarity">
    <text evidence="1">Belongs to the glycosyl hydrolase 5 (cellulase A) family.</text>
</comment>
<dbReference type="GO" id="GO:0004553">
    <property type="term" value="F:hydrolase activity, hydrolyzing O-glycosyl compounds"/>
    <property type="evidence" value="ECO:0007669"/>
    <property type="project" value="InterPro"/>
</dbReference>
<evidence type="ECO:0000313" key="7">
    <source>
        <dbReference type="EMBL" id="KAK9230673.1"/>
    </source>
</evidence>
<keyword evidence="8" id="KW-1185">Reference proteome</keyword>
<dbReference type="InterPro" id="IPR010431">
    <property type="entry name" value="Fascin"/>
</dbReference>
<dbReference type="PANTHER" id="PTHR10551:SF13">
    <property type="entry name" value="GLUCAN 1,3-BETA-GLUCOSIDASE ARB_04467-RELATED"/>
    <property type="match status" value="1"/>
</dbReference>
<dbReference type="InterPro" id="IPR029069">
    <property type="entry name" value="HotDog_dom_sf"/>
</dbReference>
<dbReference type="GO" id="GO:0016477">
    <property type="term" value="P:cell migration"/>
    <property type="evidence" value="ECO:0007669"/>
    <property type="project" value="TreeGrafter"/>
</dbReference>
<protein>
    <recommendedName>
        <fullName evidence="9">Mannan endo-1,4-beta-mannosidase</fullName>
    </recommendedName>
</protein>
<dbReference type="PANTHER" id="PTHR10551">
    <property type="entry name" value="FASCIN"/>
    <property type="match status" value="1"/>
</dbReference>
<evidence type="ECO:0000256" key="4">
    <source>
        <dbReference type="SAM" id="SignalP"/>
    </source>
</evidence>
<gene>
    <name evidence="7" type="ORF">WN944_023645</name>
</gene>
<dbReference type="InterPro" id="IPR017853">
    <property type="entry name" value="GH"/>
</dbReference>
<dbReference type="GO" id="GO:0005737">
    <property type="term" value="C:cytoplasm"/>
    <property type="evidence" value="ECO:0007669"/>
    <property type="project" value="TreeGrafter"/>
</dbReference>